<evidence type="ECO:0000313" key="1">
    <source>
        <dbReference type="EMBL" id="KGN45716.1"/>
    </source>
</evidence>
<gene>
    <name evidence="1" type="ORF">Csa_6G007990</name>
</gene>
<reference evidence="1 2" key="2">
    <citation type="journal article" date="2009" name="PLoS ONE">
        <title>An integrated genetic and cytogenetic map of the cucumber genome.</title>
        <authorList>
            <person name="Ren Y."/>
            <person name="Zhang Z."/>
            <person name="Liu J."/>
            <person name="Staub J.E."/>
            <person name="Han Y."/>
            <person name="Cheng Z."/>
            <person name="Li X."/>
            <person name="Lu J."/>
            <person name="Miao H."/>
            <person name="Kang H."/>
            <person name="Xie B."/>
            <person name="Gu X."/>
            <person name="Wang X."/>
            <person name="Du Y."/>
            <person name="Jin W."/>
            <person name="Huang S."/>
        </authorList>
    </citation>
    <scope>NUCLEOTIDE SEQUENCE [LARGE SCALE GENOMIC DNA]</scope>
    <source>
        <strain evidence="2">cv. 9930</strain>
    </source>
</reference>
<dbReference type="Proteomes" id="UP000029981">
    <property type="component" value="Chromosome 6"/>
</dbReference>
<sequence length="124" mass="14355">MGRSWKITGCPHGLTSEECRPPPKFDVYGHEGEVEPSRLTHSRQRSRRYISLPDKFPFILRNDAAPDAAGRHLHSTSFLLRKLHRVYVGNSFTKSLIDTWCTQYSLGEFSRHLDSQSHTWEDEV</sequence>
<reference evidence="1 2" key="4">
    <citation type="journal article" date="2011" name="BMC Genomics">
        <title>RNA-Seq improves annotation of protein-coding genes in the cucumber genome.</title>
        <authorList>
            <person name="Li Z."/>
            <person name="Zhang Z."/>
            <person name="Yan P."/>
            <person name="Huang S."/>
            <person name="Fei Z."/>
            <person name="Lin K."/>
        </authorList>
    </citation>
    <scope>NUCLEOTIDE SEQUENCE [LARGE SCALE GENOMIC DNA]</scope>
    <source>
        <strain evidence="2">cv. 9930</strain>
    </source>
</reference>
<dbReference type="Gramene" id="KGN45716">
    <property type="protein sequence ID" value="KGN45716"/>
    <property type="gene ID" value="Csa_6G007990"/>
</dbReference>
<name>A0A0A0KD54_CUCSA</name>
<organism evidence="1 2">
    <name type="scientific">Cucumis sativus</name>
    <name type="common">Cucumber</name>
    <dbReference type="NCBI Taxonomy" id="3659"/>
    <lineage>
        <taxon>Eukaryota</taxon>
        <taxon>Viridiplantae</taxon>
        <taxon>Streptophyta</taxon>
        <taxon>Embryophyta</taxon>
        <taxon>Tracheophyta</taxon>
        <taxon>Spermatophyta</taxon>
        <taxon>Magnoliopsida</taxon>
        <taxon>eudicotyledons</taxon>
        <taxon>Gunneridae</taxon>
        <taxon>Pentapetalae</taxon>
        <taxon>rosids</taxon>
        <taxon>fabids</taxon>
        <taxon>Cucurbitales</taxon>
        <taxon>Cucurbitaceae</taxon>
        <taxon>Benincaseae</taxon>
        <taxon>Cucumis</taxon>
    </lineage>
</organism>
<dbReference type="AlphaFoldDB" id="A0A0A0KD54"/>
<accession>A0A0A0KD54</accession>
<dbReference type="EMBL" id="CM002927">
    <property type="protein sequence ID" value="KGN45716.1"/>
    <property type="molecule type" value="Genomic_DNA"/>
</dbReference>
<keyword evidence="2" id="KW-1185">Reference proteome</keyword>
<reference evidence="1 2" key="1">
    <citation type="journal article" date="2009" name="Nat. Genet.">
        <title>The genome of the cucumber, Cucumis sativus L.</title>
        <authorList>
            <person name="Huang S."/>
            <person name="Li R."/>
            <person name="Zhang Z."/>
            <person name="Li L."/>
            <person name="Gu X."/>
            <person name="Fan W."/>
            <person name="Lucas W.J."/>
            <person name="Wang X."/>
            <person name="Xie B."/>
            <person name="Ni P."/>
            <person name="Ren Y."/>
            <person name="Zhu H."/>
            <person name="Li J."/>
            <person name="Lin K."/>
            <person name="Jin W."/>
            <person name="Fei Z."/>
            <person name="Li G."/>
            <person name="Staub J."/>
            <person name="Kilian A."/>
            <person name="van der Vossen E.A."/>
            <person name="Wu Y."/>
            <person name="Guo J."/>
            <person name="He J."/>
            <person name="Jia Z."/>
            <person name="Ren Y."/>
            <person name="Tian G."/>
            <person name="Lu Y."/>
            <person name="Ruan J."/>
            <person name="Qian W."/>
            <person name="Wang M."/>
            <person name="Huang Q."/>
            <person name="Li B."/>
            <person name="Xuan Z."/>
            <person name="Cao J."/>
            <person name="Asan"/>
            <person name="Wu Z."/>
            <person name="Zhang J."/>
            <person name="Cai Q."/>
            <person name="Bai Y."/>
            <person name="Zhao B."/>
            <person name="Han Y."/>
            <person name="Li Y."/>
            <person name="Li X."/>
            <person name="Wang S."/>
            <person name="Shi Q."/>
            <person name="Liu S."/>
            <person name="Cho W.K."/>
            <person name="Kim J.Y."/>
            <person name="Xu Y."/>
            <person name="Heller-Uszynska K."/>
            <person name="Miao H."/>
            <person name="Cheng Z."/>
            <person name="Zhang S."/>
            <person name="Wu J."/>
            <person name="Yang Y."/>
            <person name="Kang H."/>
            <person name="Li M."/>
            <person name="Liang H."/>
            <person name="Ren X."/>
            <person name="Shi Z."/>
            <person name="Wen M."/>
            <person name="Jian M."/>
            <person name="Yang H."/>
            <person name="Zhang G."/>
            <person name="Yang Z."/>
            <person name="Chen R."/>
            <person name="Liu S."/>
            <person name="Li J."/>
            <person name="Ma L."/>
            <person name="Liu H."/>
            <person name="Zhou Y."/>
            <person name="Zhao J."/>
            <person name="Fang X."/>
            <person name="Li G."/>
            <person name="Fang L."/>
            <person name="Li Y."/>
            <person name="Liu D."/>
            <person name="Zheng H."/>
            <person name="Zhang Y."/>
            <person name="Qin N."/>
            <person name="Li Z."/>
            <person name="Yang G."/>
            <person name="Yang S."/>
            <person name="Bolund L."/>
            <person name="Kristiansen K."/>
            <person name="Zheng H."/>
            <person name="Li S."/>
            <person name="Zhang X."/>
            <person name="Yang H."/>
            <person name="Wang J."/>
            <person name="Sun R."/>
            <person name="Zhang B."/>
            <person name="Jiang S."/>
            <person name="Wang J."/>
            <person name="Du Y."/>
            <person name="Li S."/>
        </authorList>
    </citation>
    <scope>NUCLEOTIDE SEQUENCE [LARGE SCALE GENOMIC DNA]</scope>
    <source>
        <strain evidence="2">cv. 9930</strain>
    </source>
</reference>
<protein>
    <submittedName>
        <fullName evidence="1">Uncharacterized protein</fullName>
    </submittedName>
</protein>
<proteinExistence type="predicted"/>
<evidence type="ECO:0000313" key="2">
    <source>
        <dbReference type="Proteomes" id="UP000029981"/>
    </source>
</evidence>
<reference evidence="1 2" key="3">
    <citation type="journal article" date="2010" name="BMC Genomics">
        <title>Transcriptome sequencing and comparative analysis of cucumber flowers with different sex types.</title>
        <authorList>
            <person name="Guo S."/>
            <person name="Zheng Y."/>
            <person name="Joung J.G."/>
            <person name="Liu S."/>
            <person name="Zhang Z."/>
            <person name="Crasta O.R."/>
            <person name="Sobral B.W."/>
            <person name="Xu Y."/>
            <person name="Huang S."/>
            <person name="Fei Z."/>
        </authorList>
    </citation>
    <scope>NUCLEOTIDE SEQUENCE [LARGE SCALE GENOMIC DNA]</scope>
    <source>
        <strain evidence="2">cv. 9930</strain>
    </source>
</reference>